<gene>
    <name evidence="3" type="ORF">BDP27DRAFT_1368247</name>
</gene>
<dbReference type="Proteomes" id="UP000772434">
    <property type="component" value="Unassembled WGS sequence"/>
</dbReference>
<evidence type="ECO:0000313" key="4">
    <source>
        <dbReference type="Proteomes" id="UP000772434"/>
    </source>
</evidence>
<dbReference type="EMBL" id="JADNRY010000152">
    <property type="protein sequence ID" value="KAF9063186.1"/>
    <property type="molecule type" value="Genomic_DNA"/>
</dbReference>
<feature type="compositionally biased region" description="Polar residues" evidence="1">
    <location>
        <begin position="121"/>
        <end position="132"/>
    </location>
</feature>
<comment type="caution">
    <text evidence="3">The sequence shown here is derived from an EMBL/GenBank/DDBJ whole genome shotgun (WGS) entry which is preliminary data.</text>
</comment>
<evidence type="ECO:0000313" key="3">
    <source>
        <dbReference type="EMBL" id="KAF9063186.1"/>
    </source>
</evidence>
<evidence type="ECO:0000256" key="2">
    <source>
        <dbReference type="SAM" id="Phobius"/>
    </source>
</evidence>
<protein>
    <submittedName>
        <fullName evidence="3">Uncharacterized protein</fullName>
    </submittedName>
</protein>
<accession>A0A9P5PDJ2</accession>
<evidence type="ECO:0000256" key="1">
    <source>
        <dbReference type="SAM" id="MobiDB-lite"/>
    </source>
</evidence>
<feature type="region of interest" description="Disordered" evidence="1">
    <location>
        <begin position="121"/>
        <end position="151"/>
    </location>
</feature>
<sequence>MRISQANKLLRTYGALCVAHMGPGCSLMGTTLVLPPFLPSSQMRERVIQTYFIIIVGIIQGNTRDVGKVSNPGEGAWHVGPILPGLHLLTALLQKMLARIQTAPGSLPAEKCAETGMTTVAPTPTAQENTSAPRAVPPSIEESNVRLPKSLPEQRARKLFRLVQDQQLRQPHSPLH</sequence>
<keyword evidence="2" id="KW-0812">Transmembrane</keyword>
<proteinExistence type="predicted"/>
<name>A0A9P5PDJ2_9AGAR</name>
<keyword evidence="2" id="KW-0472">Membrane</keyword>
<feature type="transmembrane region" description="Helical" evidence="2">
    <location>
        <begin position="12"/>
        <end position="34"/>
    </location>
</feature>
<dbReference type="AlphaFoldDB" id="A0A9P5PDJ2"/>
<organism evidence="3 4">
    <name type="scientific">Rhodocollybia butyracea</name>
    <dbReference type="NCBI Taxonomy" id="206335"/>
    <lineage>
        <taxon>Eukaryota</taxon>
        <taxon>Fungi</taxon>
        <taxon>Dikarya</taxon>
        <taxon>Basidiomycota</taxon>
        <taxon>Agaricomycotina</taxon>
        <taxon>Agaricomycetes</taxon>
        <taxon>Agaricomycetidae</taxon>
        <taxon>Agaricales</taxon>
        <taxon>Marasmiineae</taxon>
        <taxon>Omphalotaceae</taxon>
        <taxon>Rhodocollybia</taxon>
    </lineage>
</organism>
<keyword evidence="4" id="KW-1185">Reference proteome</keyword>
<keyword evidence="2" id="KW-1133">Transmembrane helix</keyword>
<reference evidence="3" key="1">
    <citation type="submission" date="2020-11" db="EMBL/GenBank/DDBJ databases">
        <authorList>
            <consortium name="DOE Joint Genome Institute"/>
            <person name="Ahrendt S."/>
            <person name="Riley R."/>
            <person name="Andreopoulos W."/>
            <person name="Labutti K."/>
            <person name="Pangilinan J."/>
            <person name="Ruiz-Duenas F.J."/>
            <person name="Barrasa J.M."/>
            <person name="Sanchez-Garcia M."/>
            <person name="Camarero S."/>
            <person name="Miyauchi S."/>
            <person name="Serrano A."/>
            <person name="Linde D."/>
            <person name="Babiker R."/>
            <person name="Drula E."/>
            <person name="Ayuso-Fernandez I."/>
            <person name="Pacheco R."/>
            <person name="Padilla G."/>
            <person name="Ferreira P."/>
            <person name="Barriuso J."/>
            <person name="Kellner H."/>
            <person name="Castanera R."/>
            <person name="Alfaro M."/>
            <person name="Ramirez L."/>
            <person name="Pisabarro A.G."/>
            <person name="Kuo A."/>
            <person name="Tritt A."/>
            <person name="Lipzen A."/>
            <person name="He G."/>
            <person name="Yan M."/>
            <person name="Ng V."/>
            <person name="Cullen D."/>
            <person name="Martin F."/>
            <person name="Rosso M.-N."/>
            <person name="Henrissat B."/>
            <person name="Hibbett D."/>
            <person name="Martinez A.T."/>
            <person name="Grigoriev I.V."/>
        </authorList>
    </citation>
    <scope>NUCLEOTIDE SEQUENCE</scope>
    <source>
        <strain evidence="3">AH 40177</strain>
    </source>
</reference>